<feature type="compositionally biased region" description="Basic and acidic residues" evidence="1">
    <location>
        <begin position="52"/>
        <end position="85"/>
    </location>
</feature>
<evidence type="ECO:0000256" key="1">
    <source>
        <dbReference type="SAM" id="MobiDB-lite"/>
    </source>
</evidence>
<sequence>MEEMKVQMKLIIKQQEKLERERKEKDRSIDEMTREIEELRMENELLKSGGGGKKERYDRDNREKERSKSPREKVSEKTERAERSNSEFYDLAVGDGVMWSNEEGNEIEENPPIVKGLIGRLFGGDE</sequence>
<name>A0A9W7L1A0_9STRA</name>
<accession>A0A9W7L1A0</accession>
<reference evidence="3" key="1">
    <citation type="journal article" date="2023" name="Commun. Biol.">
        <title>Genome analysis of Parmales, the sister group of diatoms, reveals the evolutionary specialization of diatoms from phago-mixotrophs to photoautotrophs.</title>
        <authorList>
            <person name="Ban H."/>
            <person name="Sato S."/>
            <person name="Yoshikawa S."/>
            <person name="Yamada K."/>
            <person name="Nakamura Y."/>
            <person name="Ichinomiya M."/>
            <person name="Sato N."/>
            <person name="Blanc-Mathieu R."/>
            <person name="Endo H."/>
            <person name="Kuwata A."/>
            <person name="Ogata H."/>
        </authorList>
    </citation>
    <scope>NUCLEOTIDE SEQUENCE [LARGE SCALE GENOMIC DNA]</scope>
</reference>
<organism evidence="2 3">
    <name type="scientific">Triparma columacea</name>
    <dbReference type="NCBI Taxonomy" id="722753"/>
    <lineage>
        <taxon>Eukaryota</taxon>
        <taxon>Sar</taxon>
        <taxon>Stramenopiles</taxon>
        <taxon>Ochrophyta</taxon>
        <taxon>Bolidophyceae</taxon>
        <taxon>Parmales</taxon>
        <taxon>Triparmaceae</taxon>
        <taxon>Triparma</taxon>
    </lineage>
</organism>
<feature type="region of interest" description="Disordered" evidence="1">
    <location>
        <begin position="40"/>
        <end position="87"/>
    </location>
</feature>
<dbReference type="AlphaFoldDB" id="A0A9W7L1A0"/>
<keyword evidence="3" id="KW-1185">Reference proteome</keyword>
<evidence type="ECO:0000313" key="3">
    <source>
        <dbReference type="Proteomes" id="UP001165065"/>
    </source>
</evidence>
<comment type="caution">
    <text evidence="2">The sequence shown here is derived from an EMBL/GenBank/DDBJ whole genome shotgun (WGS) entry which is preliminary data.</text>
</comment>
<dbReference type="EMBL" id="BRYA01000495">
    <property type="protein sequence ID" value="GMI19467.1"/>
    <property type="molecule type" value="Genomic_DNA"/>
</dbReference>
<proteinExistence type="predicted"/>
<dbReference type="Proteomes" id="UP001165065">
    <property type="component" value="Unassembled WGS sequence"/>
</dbReference>
<gene>
    <name evidence="2" type="ORF">TrCOL_g3381</name>
</gene>
<protein>
    <submittedName>
        <fullName evidence="2">Uncharacterized protein</fullName>
    </submittedName>
</protein>
<evidence type="ECO:0000313" key="2">
    <source>
        <dbReference type="EMBL" id="GMI19467.1"/>
    </source>
</evidence>